<evidence type="ECO:0000256" key="1">
    <source>
        <dbReference type="SAM" id="MobiDB-lite"/>
    </source>
</evidence>
<dbReference type="GO" id="GO:0016020">
    <property type="term" value="C:membrane"/>
    <property type="evidence" value="ECO:0007669"/>
    <property type="project" value="TreeGrafter"/>
</dbReference>
<keyword evidence="2" id="KW-0812">Transmembrane</keyword>
<dbReference type="STRING" id="543379.A0A232FAW3"/>
<dbReference type="PANTHER" id="PTHR21879:SF2">
    <property type="entry name" value="OSIRIS 20"/>
    <property type="match status" value="1"/>
</dbReference>
<dbReference type="EMBL" id="NNAY01000498">
    <property type="protein sequence ID" value="OXU27984.1"/>
    <property type="molecule type" value="Genomic_DNA"/>
</dbReference>
<gene>
    <name evidence="4" type="ORF">TSAR_006732</name>
</gene>
<keyword evidence="2" id="KW-1133">Transmembrane helix</keyword>
<feature type="chain" id="PRO_5012195519" description="Osiris 20" evidence="3">
    <location>
        <begin position="20"/>
        <end position="285"/>
    </location>
</feature>
<reference evidence="4 5" key="1">
    <citation type="journal article" date="2017" name="Curr. Biol.">
        <title>The Evolution of Venom by Co-option of Single-Copy Genes.</title>
        <authorList>
            <person name="Martinson E.O."/>
            <person name="Mrinalini"/>
            <person name="Kelkar Y.D."/>
            <person name="Chang C.H."/>
            <person name="Werren J.H."/>
        </authorList>
    </citation>
    <scope>NUCLEOTIDE SEQUENCE [LARGE SCALE GENOMIC DNA]</scope>
    <source>
        <strain evidence="4 5">Alberta</strain>
        <tissue evidence="4">Whole body</tissue>
    </source>
</reference>
<organism evidence="4 5">
    <name type="scientific">Trichomalopsis sarcophagae</name>
    <dbReference type="NCBI Taxonomy" id="543379"/>
    <lineage>
        <taxon>Eukaryota</taxon>
        <taxon>Metazoa</taxon>
        <taxon>Ecdysozoa</taxon>
        <taxon>Arthropoda</taxon>
        <taxon>Hexapoda</taxon>
        <taxon>Insecta</taxon>
        <taxon>Pterygota</taxon>
        <taxon>Neoptera</taxon>
        <taxon>Endopterygota</taxon>
        <taxon>Hymenoptera</taxon>
        <taxon>Apocrita</taxon>
        <taxon>Proctotrupomorpha</taxon>
        <taxon>Chalcidoidea</taxon>
        <taxon>Pteromalidae</taxon>
        <taxon>Pteromalinae</taxon>
        <taxon>Trichomalopsis</taxon>
    </lineage>
</organism>
<evidence type="ECO:0000256" key="3">
    <source>
        <dbReference type="SAM" id="SignalP"/>
    </source>
</evidence>
<evidence type="ECO:0008006" key="6">
    <source>
        <dbReference type="Google" id="ProtNLM"/>
    </source>
</evidence>
<feature type="transmembrane region" description="Helical" evidence="2">
    <location>
        <begin position="158"/>
        <end position="178"/>
    </location>
</feature>
<dbReference type="PANTHER" id="PTHR21879">
    <property type="entry name" value="FI03362P-RELATED-RELATED"/>
    <property type="match status" value="1"/>
</dbReference>
<dbReference type="OrthoDB" id="6631139at2759"/>
<feature type="region of interest" description="Disordered" evidence="1">
    <location>
        <begin position="249"/>
        <end position="285"/>
    </location>
</feature>
<comment type="caution">
    <text evidence="4">The sequence shown here is derived from an EMBL/GenBank/DDBJ whole genome shotgun (WGS) entry which is preliminary data.</text>
</comment>
<keyword evidence="3" id="KW-0732">Signal</keyword>
<dbReference type="AlphaFoldDB" id="A0A232FAW3"/>
<protein>
    <recommendedName>
        <fullName evidence="6">Osiris 20</fullName>
    </recommendedName>
</protein>
<evidence type="ECO:0000313" key="5">
    <source>
        <dbReference type="Proteomes" id="UP000215335"/>
    </source>
</evidence>
<accession>A0A232FAW3</accession>
<evidence type="ECO:0000256" key="2">
    <source>
        <dbReference type="SAM" id="Phobius"/>
    </source>
</evidence>
<dbReference type="Pfam" id="PF07898">
    <property type="entry name" value="DUF1676"/>
    <property type="match status" value="1"/>
</dbReference>
<feature type="transmembrane region" description="Helical" evidence="2">
    <location>
        <begin position="128"/>
        <end position="151"/>
    </location>
</feature>
<evidence type="ECO:0000313" key="4">
    <source>
        <dbReference type="EMBL" id="OXU27984.1"/>
    </source>
</evidence>
<feature type="signal peptide" evidence="3">
    <location>
        <begin position="1"/>
        <end position="19"/>
    </location>
</feature>
<sequence>MRALVVIGIVGLLAAVSSASTSDDFLTRSLNDCIGADSWGSCLKHEVLGYLDDKLGTSTEARSLDSVDEALVARTFKYLKSFEYGVDLPFVDARLKYRPARSLADLDIEFKDNEVATSQARGILKKKLLLPFLLLFKLKMKMLMPIFVAIIGLKAMKALVLSKLAILLVIGFIAVQFFKKGGMAPPMGMSMEPASPPLGSYGAPPVPTTTSGYEPVNTWDGNGPYSRVWTPSSGVEAQNLAYNYYTGSGSSSTYGAPSSSASSSSSSSSSSGASGSGSVSASTNY</sequence>
<dbReference type="Proteomes" id="UP000215335">
    <property type="component" value="Unassembled WGS sequence"/>
</dbReference>
<proteinExistence type="predicted"/>
<dbReference type="InterPro" id="IPR012464">
    <property type="entry name" value="DUF1676"/>
</dbReference>
<keyword evidence="5" id="KW-1185">Reference proteome</keyword>
<keyword evidence="2" id="KW-0472">Membrane</keyword>
<name>A0A232FAW3_9HYME</name>